<evidence type="ECO:0000256" key="2">
    <source>
        <dbReference type="ARBA" id="ARBA00009072"/>
    </source>
</evidence>
<dbReference type="InterPro" id="IPR019148">
    <property type="entry name" value="Nuclear_protein_DGCR14_ESS-2"/>
</dbReference>
<feature type="compositionally biased region" description="Polar residues" evidence="4">
    <location>
        <begin position="123"/>
        <end position="136"/>
    </location>
</feature>
<evidence type="ECO:0000313" key="5">
    <source>
        <dbReference type="EMBL" id="KAJ8904540.1"/>
    </source>
</evidence>
<feature type="compositionally biased region" description="Polar residues" evidence="4">
    <location>
        <begin position="383"/>
        <end position="400"/>
    </location>
</feature>
<feature type="compositionally biased region" description="Polar residues" evidence="4">
    <location>
        <begin position="99"/>
        <end position="112"/>
    </location>
</feature>
<dbReference type="Pfam" id="PF09751">
    <property type="entry name" value="Es2"/>
    <property type="match status" value="1"/>
</dbReference>
<comment type="caution">
    <text evidence="5">The sequence shown here is derived from an EMBL/GenBank/DDBJ whole genome shotgun (WGS) entry which is preliminary data.</text>
</comment>
<evidence type="ECO:0000313" key="6">
    <source>
        <dbReference type="Proteomes" id="UP001157974"/>
    </source>
</evidence>
<accession>A0AAV8UPR1</accession>
<evidence type="ECO:0000256" key="3">
    <source>
        <dbReference type="ARBA" id="ARBA00023242"/>
    </source>
</evidence>
<name>A0AAV8UPR1_9RHOD</name>
<keyword evidence="6" id="KW-1185">Reference proteome</keyword>
<organism evidence="5 6">
    <name type="scientific">Rhodosorus marinus</name>
    <dbReference type="NCBI Taxonomy" id="101924"/>
    <lineage>
        <taxon>Eukaryota</taxon>
        <taxon>Rhodophyta</taxon>
        <taxon>Stylonematophyceae</taxon>
        <taxon>Stylonematales</taxon>
        <taxon>Stylonemataceae</taxon>
        <taxon>Rhodosorus</taxon>
    </lineage>
</organism>
<gene>
    <name evidence="5" type="ORF">NDN08_001058</name>
</gene>
<sequence>MAPASVKDSSESAVVKKEEFAVPELPRRLRPVVKRPRARNVLPEEDYVDSLEQIITRDFFPELPKMKLQNAYDEALRASDFQAAAEIDSRIKNAGVILQSPSATPGTASEVSSLHGAPGPSEWSATPSSYAGSVSGRTRPPAEHLSLDGFHAQCTSEDNESFSRVLEGDEEKRRGKAWWLYETEEEHKKGKHLRLEAAKKNEEAGLQNIVTAAGDGRKAPEHEWRYEARNKLMYYPPDAPRTVEEHENIAALPRKRINHANTRFQADRNPASGSPRSSLYPTPLYGTRTISEKSSDIGDPEQSGVDASKNSYEMVPSSPSPSDVNASPIVTWGSVAATPKLLHGRESNAYKIFKPRKREEVALKLERKTKNKKHHDSIYHGTPKSTPGTAVRSTRGSATPLTPAGTRLASRMKKSYANSRR</sequence>
<reference evidence="5 6" key="1">
    <citation type="journal article" date="2023" name="Nat. Commun.">
        <title>Origin of minicircular mitochondrial genomes in red algae.</title>
        <authorList>
            <person name="Lee Y."/>
            <person name="Cho C.H."/>
            <person name="Lee Y.M."/>
            <person name="Park S.I."/>
            <person name="Yang J.H."/>
            <person name="West J.A."/>
            <person name="Bhattacharya D."/>
            <person name="Yoon H.S."/>
        </authorList>
    </citation>
    <scope>NUCLEOTIDE SEQUENCE [LARGE SCALE GENOMIC DNA]</scope>
    <source>
        <strain evidence="5 6">CCMP1338</strain>
        <tissue evidence="5">Whole cell</tissue>
    </source>
</reference>
<dbReference type="EMBL" id="JAMWBK010000005">
    <property type="protein sequence ID" value="KAJ8904540.1"/>
    <property type="molecule type" value="Genomic_DNA"/>
</dbReference>
<dbReference type="AlphaFoldDB" id="A0AAV8UPR1"/>
<dbReference type="PANTHER" id="PTHR12940:SF0">
    <property type="entry name" value="SPLICING FACTOR ESS-2 HOMOLOG"/>
    <property type="match status" value="1"/>
</dbReference>
<evidence type="ECO:0000256" key="4">
    <source>
        <dbReference type="SAM" id="MobiDB-lite"/>
    </source>
</evidence>
<protein>
    <submittedName>
        <fullName evidence="5">Uncharacterized protein</fullName>
    </submittedName>
</protein>
<feature type="compositionally biased region" description="Polar residues" evidence="4">
    <location>
        <begin position="271"/>
        <end position="280"/>
    </location>
</feature>
<dbReference type="Proteomes" id="UP001157974">
    <property type="component" value="Unassembled WGS sequence"/>
</dbReference>
<feature type="compositionally biased region" description="Basic residues" evidence="4">
    <location>
        <begin position="410"/>
        <end position="421"/>
    </location>
</feature>
<dbReference type="GO" id="GO:0071013">
    <property type="term" value="C:catalytic step 2 spliceosome"/>
    <property type="evidence" value="ECO:0007669"/>
    <property type="project" value="TreeGrafter"/>
</dbReference>
<comment type="similarity">
    <text evidence="2">Belongs to the ESS2 family.</text>
</comment>
<keyword evidence="3" id="KW-0539">Nucleus</keyword>
<proteinExistence type="inferred from homology"/>
<comment type="subcellular location">
    <subcellularLocation>
        <location evidence="1">Nucleus</location>
    </subcellularLocation>
</comment>
<evidence type="ECO:0000256" key="1">
    <source>
        <dbReference type="ARBA" id="ARBA00004123"/>
    </source>
</evidence>
<feature type="region of interest" description="Disordered" evidence="4">
    <location>
        <begin position="98"/>
        <end position="145"/>
    </location>
</feature>
<dbReference type="PANTHER" id="PTHR12940">
    <property type="entry name" value="ES-2 PROTEIN - RELATED"/>
    <property type="match status" value="1"/>
</dbReference>
<feature type="region of interest" description="Disordered" evidence="4">
    <location>
        <begin position="261"/>
        <end position="328"/>
    </location>
</feature>
<feature type="region of interest" description="Disordered" evidence="4">
    <location>
        <begin position="366"/>
        <end position="421"/>
    </location>
</feature>